<dbReference type="OrthoDB" id="17255at2759"/>
<dbReference type="PANTHER" id="PTHR14237">
    <property type="entry name" value="MOLYBDOPTERIN COFACTOR SULFURASE MOSC"/>
    <property type="match status" value="1"/>
</dbReference>
<name>A0A9P8I5G1_9PEZI</name>
<dbReference type="PANTHER" id="PTHR14237:SF34">
    <property type="entry name" value="MOSC DOMAIN PROTEIN (AFU_ORTHOLOGUE AFUA_2G07820)"/>
    <property type="match status" value="1"/>
</dbReference>
<evidence type="ECO:0000259" key="1">
    <source>
        <dbReference type="PROSITE" id="PS51340"/>
    </source>
</evidence>
<evidence type="ECO:0000313" key="2">
    <source>
        <dbReference type="EMBL" id="KAH0543548.1"/>
    </source>
</evidence>
<comment type="caution">
    <text evidence="2">The sequence shown here is derived from an EMBL/GenBank/DDBJ whole genome shotgun (WGS) entry which is preliminary data.</text>
</comment>
<accession>A0A9P8I5G1</accession>
<dbReference type="GO" id="GO:0030170">
    <property type="term" value="F:pyridoxal phosphate binding"/>
    <property type="evidence" value="ECO:0007669"/>
    <property type="project" value="InterPro"/>
</dbReference>
<sequence length="343" mass="37518">MKVSQIYIYPIKSLRGVSLSQAQLTSHGFEYDRTFMLLRVDDAETGQFTNLQVGRVPQLTLFTTEIQFPTAESAGEIFVHYRAPSESQASQRSLGIPLQPTTEGLAEVKVTLYQSAAMAYNMGAKYNDWFSGCLGYEAILVYLGSNLRPVLGNLSPNVSSTAEGKSSGWLSTITNSLQLPGMAKQEGVYITFADEAHFLVVTEASLDDVSSRLPGDEKMDVTKFRPNIVLSDSPIPWDEDFWGELTVSINDGNKVQVPLTQNCARCQSINVDYATGELGAGESGSVLKKLMKDRRVDAGTKYSPIFGRYGFVGKGGAGRKVTVGDEATVTKRNKERTKLGTYL</sequence>
<dbReference type="SUPFAM" id="SSF141673">
    <property type="entry name" value="MOSC N-terminal domain-like"/>
    <property type="match status" value="1"/>
</dbReference>
<dbReference type="GO" id="GO:0030151">
    <property type="term" value="F:molybdenum ion binding"/>
    <property type="evidence" value="ECO:0007669"/>
    <property type="project" value="InterPro"/>
</dbReference>
<organism evidence="2 3">
    <name type="scientific">Glutinoglossum americanum</name>
    <dbReference type="NCBI Taxonomy" id="1670608"/>
    <lineage>
        <taxon>Eukaryota</taxon>
        <taxon>Fungi</taxon>
        <taxon>Dikarya</taxon>
        <taxon>Ascomycota</taxon>
        <taxon>Pezizomycotina</taxon>
        <taxon>Geoglossomycetes</taxon>
        <taxon>Geoglossales</taxon>
        <taxon>Geoglossaceae</taxon>
        <taxon>Glutinoglossum</taxon>
    </lineage>
</organism>
<dbReference type="GO" id="GO:0003824">
    <property type="term" value="F:catalytic activity"/>
    <property type="evidence" value="ECO:0007669"/>
    <property type="project" value="InterPro"/>
</dbReference>
<dbReference type="PROSITE" id="PS51340">
    <property type="entry name" value="MOSC"/>
    <property type="match status" value="1"/>
</dbReference>
<proteinExistence type="predicted"/>
<dbReference type="InterPro" id="IPR005303">
    <property type="entry name" value="MOCOS_middle"/>
</dbReference>
<protein>
    <recommendedName>
        <fullName evidence="1">MOSC domain-containing protein</fullName>
    </recommendedName>
</protein>
<reference evidence="2" key="1">
    <citation type="submission" date="2021-03" db="EMBL/GenBank/DDBJ databases">
        <title>Comparative genomics and phylogenomic investigation of the class Geoglossomycetes provide insights into ecological specialization and systematics.</title>
        <authorList>
            <person name="Melie T."/>
            <person name="Pirro S."/>
            <person name="Miller A.N."/>
            <person name="Quandt A."/>
        </authorList>
    </citation>
    <scope>NUCLEOTIDE SEQUENCE</scope>
    <source>
        <strain evidence="2">GBOQ0MN5Z8</strain>
    </source>
</reference>
<evidence type="ECO:0000313" key="3">
    <source>
        <dbReference type="Proteomes" id="UP000698800"/>
    </source>
</evidence>
<dbReference type="Pfam" id="PF03476">
    <property type="entry name" value="MOSC_N"/>
    <property type="match status" value="1"/>
</dbReference>
<dbReference type="EMBL" id="JAGHQL010000030">
    <property type="protein sequence ID" value="KAH0543548.1"/>
    <property type="molecule type" value="Genomic_DNA"/>
</dbReference>
<dbReference type="AlphaFoldDB" id="A0A9P8I5G1"/>
<dbReference type="Proteomes" id="UP000698800">
    <property type="component" value="Unassembled WGS sequence"/>
</dbReference>
<dbReference type="InterPro" id="IPR011037">
    <property type="entry name" value="Pyrv_Knase-like_insert_dom_sf"/>
</dbReference>
<feature type="domain" description="MOSC" evidence="1">
    <location>
        <begin position="165"/>
        <end position="330"/>
    </location>
</feature>
<dbReference type="Pfam" id="PF03473">
    <property type="entry name" value="MOSC"/>
    <property type="match status" value="1"/>
</dbReference>
<gene>
    <name evidence="2" type="ORF">FGG08_002109</name>
</gene>
<dbReference type="InterPro" id="IPR005302">
    <property type="entry name" value="MoCF_Sase_C"/>
</dbReference>
<dbReference type="SUPFAM" id="SSF50800">
    <property type="entry name" value="PK beta-barrel domain-like"/>
    <property type="match status" value="1"/>
</dbReference>
<keyword evidence="3" id="KW-1185">Reference proteome</keyword>